<evidence type="ECO:0000313" key="4">
    <source>
        <dbReference type="Proteomes" id="UP000278351"/>
    </source>
</evidence>
<protein>
    <submittedName>
        <fullName evidence="3">NADP-dependent oxidoreductase</fullName>
    </submittedName>
</protein>
<dbReference type="GO" id="GO:0016628">
    <property type="term" value="F:oxidoreductase activity, acting on the CH-CH group of donors, NAD or NADP as acceptor"/>
    <property type="evidence" value="ECO:0007669"/>
    <property type="project" value="InterPro"/>
</dbReference>
<reference evidence="3 4" key="1">
    <citation type="submission" date="2018-11" db="EMBL/GenBank/DDBJ databases">
        <title>Chitinophaga lutea sp.nov., isolate from arsenic contaminated soil.</title>
        <authorList>
            <person name="Zong Y."/>
        </authorList>
    </citation>
    <scope>NUCLEOTIDE SEQUENCE [LARGE SCALE GENOMIC DNA]</scope>
    <source>
        <strain evidence="3 4">ZY74</strain>
    </source>
</reference>
<feature type="domain" description="Enoyl reductase (ER)" evidence="2">
    <location>
        <begin position="14"/>
        <end position="330"/>
    </location>
</feature>
<dbReference type="Pfam" id="PF16884">
    <property type="entry name" value="ADH_N_2"/>
    <property type="match status" value="1"/>
</dbReference>
<dbReference type="InterPro" id="IPR011032">
    <property type="entry name" value="GroES-like_sf"/>
</dbReference>
<dbReference type="SMART" id="SM00829">
    <property type="entry name" value="PKS_ER"/>
    <property type="match status" value="1"/>
</dbReference>
<dbReference type="Pfam" id="PF00107">
    <property type="entry name" value="ADH_zinc_N"/>
    <property type="match status" value="1"/>
</dbReference>
<dbReference type="PANTHER" id="PTHR43205:SF7">
    <property type="entry name" value="PROSTAGLANDIN REDUCTASE 1"/>
    <property type="match status" value="1"/>
</dbReference>
<dbReference type="SUPFAM" id="SSF50129">
    <property type="entry name" value="GroES-like"/>
    <property type="match status" value="2"/>
</dbReference>
<gene>
    <name evidence="3" type="ORF">EGT74_25265</name>
</gene>
<comment type="caution">
    <text evidence="3">The sequence shown here is derived from an EMBL/GenBank/DDBJ whole genome shotgun (WGS) entry which is preliminary data.</text>
</comment>
<dbReference type="PANTHER" id="PTHR43205">
    <property type="entry name" value="PROSTAGLANDIN REDUCTASE"/>
    <property type="match status" value="1"/>
</dbReference>
<keyword evidence="4" id="KW-1185">Reference proteome</keyword>
<dbReference type="InterPro" id="IPR020843">
    <property type="entry name" value="ER"/>
</dbReference>
<name>A0A3N4PLE5_9BACT</name>
<evidence type="ECO:0000256" key="1">
    <source>
        <dbReference type="ARBA" id="ARBA00023002"/>
    </source>
</evidence>
<dbReference type="CDD" id="cd05288">
    <property type="entry name" value="PGDH"/>
    <property type="match status" value="1"/>
</dbReference>
<dbReference type="SUPFAM" id="SSF51735">
    <property type="entry name" value="NAD(P)-binding Rossmann-fold domains"/>
    <property type="match status" value="1"/>
</dbReference>
<proteinExistence type="predicted"/>
<keyword evidence="1" id="KW-0560">Oxidoreductase</keyword>
<dbReference type="RefSeq" id="WP_123849331.1">
    <property type="nucleotide sequence ID" value="NZ_RPDH01000003.1"/>
</dbReference>
<accession>A0A3N4PLE5</accession>
<organism evidence="3 4">
    <name type="scientific">Chitinophaga lutea</name>
    <dbReference type="NCBI Taxonomy" id="2488634"/>
    <lineage>
        <taxon>Bacteria</taxon>
        <taxon>Pseudomonadati</taxon>
        <taxon>Bacteroidota</taxon>
        <taxon>Chitinophagia</taxon>
        <taxon>Chitinophagales</taxon>
        <taxon>Chitinophagaceae</taxon>
        <taxon>Chitinophaga</taxon>
    </lineage>
</organism>
<dbReference type="InterPro" id="IPR036291">
    <property type="entry name" value="NAD(P)-bd_dom_sf"/>
</dbReference>
<sequence>MKVKQITFAARPSGLPDVSVFRFDEVELPPLQEGDVHLKGLYYSVDPYMRGRMNDVKSYSPPFRLEQPMEGGVVAEVVESKDSRFRPGDTVLGPYLPWAQEFVIGGDKFQKIDTSLAPPSYFLGILGMPGLTAYFGLLDIGKPKAGETLVVSGAAGAVGLVVGQLGKQLGCRVVGIAGTDDKIRMLKEEYGFDEAVNYHTPDLAAEIGKACPDGIDIYFDNVGGKVTDAVFKHLNFFARIPLCGQISSYNATSEPVGPRIQPVMLTLSILMQGFIVRNYGARFAEGIQYLAPLVKSGKLKFTETVVEGFEKLPDALLGLFAGKNTGKMIVKA</sequence>
<dbReference type="AlphaFoldDB" id="A0A3N4PLE5"/>
<dbReference type="EMBL" id="RPDH01000003">
    <property type="protein sequence ID" value="RPE05681.1"/>
    <property type="molecule type" value="Genomic_DNA"/>
</dbReference>
<dbReference type="Gene3D" id="3.40.50.720">
    <property type="entry name" value="NAD(P)-binding Rossmann-like Domain"/>
    <property type="match status" value="1"/>
</dbReference>
<evidence type="ECO:0000313" key="3">
    <source>
        <dbReference type="EMBL" id="RPE05681.1"/>
    </source>
</evidence>
<dbReference type="Gene3D" id="3.90.180.10">
    <property type="entry name" value="Medium-chain alcohol dehydrogenases, catalytic domain"/>
    <property type="match status" value="1"/>
</dbReference>
<evidence type="ECO:0000259" key="2">
    <source>
        <dbReference type="SMART" id="SM00829"/>
    </source>
</evidence>
<dbReference type="InterPro" id="IPR041694">
    <property type="entry name" value="ADH_N_2"/>
</dbReference>
<dbReference type="FunFam" id="3.40.50.720:FF:000121">
    <property type="entry name" value="Prostaglandin reductase 2"/>
    <property type="match status" value="1"/>
</dbReference>
<dbReference type="InterPro" id="IPR045010">
    <property type="entry name" value="MDR_fam"/>
</dbReference>
<dbReference type="Proteomes" id="UP000278351">
    <property type="component" value="Unassembled WGS sequence"/>
</dbReference>
<dbReference type="OrthoDB" id="9805663at2"/>
<dbReference type="InterPro" id="IPR013149">
    <property type="entry name" value="ADH-like_C"/>
</dbReference>